<reference evidence="1 2" key="1">
    <citation type="submission" date="2017-08" db="EMBL/GenBank/DDBJ databases">
        <title>Draft Genome Sequence of the Marine Bacterium Oceanimonas baumannii ATCC 700832.</title>
        <authorList>
            <person name="Mcclelland W.D."/>
            <person name="Brennan M.A."/>
            <person name="Trachtenberg A.M."/>
            <person name="Maclea K.S."/>
        </authorList>
    </citation>
    <scope>NUCLEOTIDE SEQUENCE [LARGE SCALE GENOMIC DNA]</scope>
    <source>
        <strain evidence="1 2">ATCC 700832</strain>
    </source>
</reference>
<dbReference type="Proteomes" id="UP000243640">
    <property type="component" value="Unassembled WGS sequence"/>
</dbReference>
<comment type="caution">
    <text evidence="1">The sequence shown here is derived from an EMBL/GenBank/DDBJ whole genome shotgun (WGS) entry which is preliminary data.</text>
</comment>
<organism evidence="1 2">
    <name type="scientific">Oceanimonas baumannii</name>
    <dbReference type="NCBI Taxonomy" id="129578"/>
    <lineage>
        <taxon>Bacteria</taxon>
        <taxon>Pseudomonadati</taxon>
        <taxon>Pseudomonadota</taxon>
        <taxon>Gammaproteobacteria</taxon>
        <taxon>Aeromonadales</taxon>
        <taxon>Aeromonadaceae</taxon>
        <taxon>Oceanimonas</taxon>
    </lineage>
</organism>
<evidence type="ECO:0000313" key="1">
    <source>
        <dbReference type="EMBL" id="OYD21204.1"/>
    </source>
</evidence>
<dbReference type="AlphaFoldDB" id="A0A235C9T8"/>
<sequence>MQLPGLGVTIPPGASTAAYLDSRQLSATLLGGYRLVDDDRITFDMLAGARFWHISNRVSVHASHPLISHTRETIKKALAG</sequence>
<protein>
    <submittedName>
        <fullName evidence="1">Uncharacterized protein</fullName>
    </submittedName>
</protein>
<gene>
    <name evidence="1" type="ORF">B6S09_16885</name>
</gene>
<proteinExistence type="predicted"/>
<accession>A0A235C9T8</accession>
<dbReference type="EMBL" id="NQJF01000018">
    <property type="protein sequence ID" value="OYD21204.1"/>
    <property type="molecule type" value="Genomic_DNA"/>
</dbReference>
<name>A0A235C9T8_9GAMM</name>
<evidence type="ECO:0000313" key="2">
    <source>
        <dbReference type="Proteomes" id="UP000243640"/>
    </source>
</evidence>